<dbReference type="Proteomes" id="UP000045706">
    <property type="component" value="Unassembled WGS sequence"/>
</dbReference>
<feature type="region of interest" description="Disordered" evidence="1">
    <location>
        <begin position="1"/>
        <end position="41"/>
    </location>
</feature>
<organism evidence="2 3">
    <name type="scientific">Verticillium longisporum</name>
    <name type="common">Verticillium dahliae var. longisporum</name>
    <dbReference type="NCBI Taxonomy" id="100787"/>
    <lineage>
        <taxon>Eukaryota</taxon>
        <taxon>Fungi</taxon>
        <taxon>Dikarya</taxon>
        <taxon>Ascomycota</taxon>
        <taxon>Pezizomycotina</taxon>
        <taxon>Sordariomycetes</taxon>
        <taxon>Hypocreomycetidae</taxon>
        <taxon>Glomerellales</taxon>
        <taxon>Plectosphaerellaceae</taxon>
        <taxon>Verticillium</taxon>
    </lineage>
</organism>
<reference evidence="3" key="1">
    <citation type="submission" date="2015-05" db="EMBL/GenBank/DDBJ databases">
        <authorList>
            <person name="Fogelqvist Johan"/>
        </authorList>
    </citation>
    <scope>NUCLEOTIDE SEQUENCE [LARGE SCALE GENOMIC DNA]</scope>
</reference>
<accession>A0A0G4NNL7</accession>
<evidence type="ECO:0000313" key="3">
    <source>
        <dbReference type="Proteomes" id="UP000045706"/>
    </source>
</evidence>
<feature type="compositionally biased region" description="Basic and acidic residues" evidence="1">
    <location>
        <begin position="1"/>
        <end position="12"/>
    </location>
</feature>
<proteinExistence type="predicted"/>
<dbReference type="EMBL" id="CVQI01037134">
    <property type="protein sequence ID" value="CRK47931.1"/>
    <property type="molecule type" value="Genomic_DNA"/>
</dbReference>
<protein>
    <submittedName>
        <fullName evidence="2">Uncharacterized protein</fullName>
    </submittedName>
</protein>
<feature type="non-terminal residue" evidence="2">
    <location>
        <position position="106"/>
    </location>
</feature>
<evidence type="ECO:0000313" key="2">
    <source>
        <dbReference type="EMBL" id="CRK47931.1"/>
    </source>
</evidence>
<evidence type="ECO:0000256" key="1">
    <source>
        <dbReference type="SAM" id="MobiDB-lite"/>
    </source>
</evidence>
<feature type="non-terminal residue" evidence="2">
    <location>
        <position position="1"/>
    </location>
</feature>
<sequence length="106" mass="12784">LVPDGAGHDRSTRRSPRRPHKEDEPLPGCQRRPLYSPRPGRCSHGLWRGCRLWRRLPLHDEARRDIRQRSRLQHTSHRAGHYGLCHWRRRRGYASRRRDSICRLRL</sequence>
<name>A0A0G4NNL7_VERLO</name>
<gene>
    <name evidence="2" type="ORF">BN1723_020444</name>
</gene>
<dbReference type="AlphaFoldDB" id="A0A0G4NNL7"/>